<dbReference type="Gene3D" id="1.20.1250.20">
    <property type="entry name" value="MFS general substrate transporter like domains"/>
    <property type="match status" value="1"/>
</dbReference>
<name>A0ABN6MU57_9BACT</name>
<proteinExistence type="predicted"/>
<comment type="subcellular location">
    <subcellularLocation>
        <location evidence="1">Membrane</location>
        <topology evidence="1">Multi-pass membrane protein</topology>
    </subcellularLocation>
</comment>
<dbReference type="InterPro" id="IPR044770">
    <property type="entry name" value="MFS_spinster-like"/>
</dbReference>
<dbReference type="PANTHER" id="PTHR23505">
    <property type="entry name" value="SPINSTER"/>
    <property type="match status" value="1"/>
</dbReference>
<feature type="transmembrane region" description="Helical" evidence="6">
    <location>
        <begin position="227"/>
        <end position="249"/>
    </location>
</feature>
<evidence type="ECO:0000256" key="3">
    <source>
        <dbReference type="ARBA" id="ARBA00022692"/>
    </source>
</evidence>
<evidence type="ECO:0000256" key="2">
    <source>
        <dbReference type="ARBA" id="ARBA00022448"/>
    </source>
</evidence>
<evidence type="ECO:0000313" key="9">
    <source>
        <dbReference type="Proteomes" id="UP001162891"/>
    </source>
</evidence>
<evidence type="ECO:0000256" key="1">
    <source>
        <dbReference type="ARBA" id="ARBA00004141"/>
    </source>
</evidence>
<keyword evidence="2" id="KW-0813">Transport</keyword>
<sequence length="423" mass="42047">MTTPPGDDPAIPRPRRPGPALLLAGLAVLAVFTVRGSAPPLFEAMRPELWLVPDRRLGWSITAFALAALAAALVTSRRLERSPAPPPGALARSAALAALGVASLLCAAARGPFTFLAARALAGAAAGVVIALVLPLAAADRPGPAARAWLATTAPGGLAVGYLGAGVLQRWPSWRSGFVLAGVLALAVAVLALRRGDAPGGATPLAPLRAAGLRAALARLRADRSRALTASAAVAWAFAVSALAAWLPAFLERSRGMPRPLASGGVGVLAVLVGFAGLWAGGRLARALAPRTATPDTWAAAATCGGAGLLALGVVTAWRPGLYLPALLGALLLVTAAAGPLAGALRAAVPEADRGALLPAALLAIALADAVAPVLVGALSDRLNSLGRAMFLVPLALLAAGALLSAAASARGDPRDQRPSASA</sequence>
<dbReference type="InterPro" id="IPR020846">
    <property type="entry name" value="MFS_dom"/>
</dbReference>
<keyword evidence="4 6" id="KW-1133">Transmembrane helix</keyword>
<keyword evidence="5 6" id="KW-0472">Membrane</keyword>
<dbReference type="EMBL" id="AP025591">
    <property type="protein sequence ID" value="BDG04021.1"/>
    <property type="molecule type" value="Genomic_DNA"/>
</dbReference>
<feature type="transmembrane region" description="Helical" evidence="6">
    <location>
        <begin position="89"/>
        <end position="110"/>
    </location>
</feature>
<evidence type="ECO:0000313" key="8">
    <source>
        <dbReference type="EMBL" id="BDG04021.1"/>
    </source>
</evidence>
<feature type="transmembrane region" description="Helical" evidence="6">
    <location>
        <begin position="261"/>
        <end position="285"/>
    </location>
</feature>
<dbReference type="Pfam" id="PF07690">
    <property type="entry name" value="MFS_1"/>
    <property type="match status" value="1"/>
</dbReference>
<feature type="transmembrane region" description="Helical" evidence="6">
    <location>
        <begin position="58"/>
        <end position="77"/>
    </location>
</feature>
<feature type="transmembrane region" description="Helical" evidence="6">
    <location>
        <begin position="324"/>
        <end position="345"/>
    </location>
</feature>
<feature type="transmembrane region" description="Helical" evidence="6">
    <location>
        <begin position="357"/>
        <end position="379"/>
    </location>
</feature>
<evidence type="ECO:0000256" key="4">
    <source>
        <dbReference type="ARBA" id="ARBA00022989"/>
    </source>
</evidence>
<keyword evidence="3 6" id="KW-0812">Transmembrane</keyword>
<feature type="transmembrane region" description="Helical" evidence="6">
    <location>
        <begin position="297"/>
        <end position="318"/>
    </location>
</feature>
<evidence type="ECO:0000256" key="6">
    <source>
        <dbReference type="SAM" id="Phobius"/>
    </source>
</evidence>
<evidence type="ECO:0000259" key="7">
    <source>
        <dbReference type="PROSITE" id="PS50850"/>
    </source>
</evidence>
<dbReference type="PROSITE" id="PS50850">
    <property type="entry name" value="MFS"/>
    <property type="match status" value="1"/>
</dbReference>
<organism evidence="8 9">
    <name type="scientific">Anaeromyxobacter oryzae</name>
    <dbReference type="NCBI Taxonomy" id="2918170"/>
    <lineage>
        <taxon>Bacteria</taxon>
        <taxon>Pseudomonadati</taxon>
        <taxon>Myxococcota</taxon>
        <taxon>Myxococcia</taxon>
        <taxon>Myxococcales</taxon>
        <taxon>Cystobacterineae</taxon>
        <taxon>Anaeromyxobacteraceae</taxon>
        <taxon>Anaeromyxobacter</taxon>
    </lineage>
</organism>
<feature type="domain" description="Major facilitator superfamily (MFS) profile" evidence="7">
    <location>
        <begin position="20"/>
        <end position="413"/>
    </location>
</feature>
<gene>
    <name evidence="8" type="ORF">AMOR_30170</name>
</gene>
<feature type="transmembrane region" description="Helical" evidence="6">
    <location>
        <begin position="174"/>
        <end position="193"/>
    </location>
</feature>
<dbReference type="SUPFAM" id="SSF103473">
    <property type="entry name" value="MFS general substrate transporter"/>
    <property type="match status" value="1"/>
</dbReference>
<feature type="transmembrane region" description="Helical" evidence="6">
    <location>
        <begin position="148"/>
        <end position="168"/>
    </location>
</feature>
<dbReference type="InterPro" id="IPR011701">
    <property type="entry name" value="MFS"/>
</dbReference>
<protein>
    <recommendedName>
        <fullName evidence="7">Major facilitator superfamily (MFS) profile domain-containing protein</fullName>
    </recommendedName>
</protein>
<feature type="transmembrane region" description="Helical" evidence="6">
    <location>
        <begin position="20"/>
        <end position="38"/>
    </location>
</feature>
<evidence type="ECO:0000256" key="5">
    <source>
        <dbReference type="ARBA" id="ARBA00023136"/>
    </source>
</evidence>
<dbReference type="RefSeq" id="WP_248352396.1">
    <property type="nucleotide sequence ID" value="NZ_AP025591.1"/>
</dbReference>
<feature type="transmembrane region" description="Helical" evidence="6">
    <location>
        <begin position="391"/>
        <end position="410"/>
    </location>
</feature>
<dbReference type="InterPro" id="IPR036259">
    <property type="entry name" value="MFS_trans_sf"/>
</dbReference>
<keyword evidence="9" id="KW-1185">Reference proteome</keyword>
<feature type="transmembrane region" description="Helical" evidence="6">
    <location>
        <begin position="116"/>
        <end position="136"/>
    </location>
</feature>
<dbReference type="Proteomes" id="UP001162891">
    <property type="component" value="Chromosome"/>
</dbReference>
<accession>A0ABN6MU57</accession>
<reference evidence="9" key="1">
    <citation type="journal article" date="2022" name="Int. J. Syst. Evol. Microbiol.">
        <title>Anaeromyxobacter oryzae sp. nov., Anaeromyxobacter diazotrophicus sp. nov. and Anaeromyxobacter paludicola sp. nov., isolated from paddy soils.</title>
        <authorList>
            <person name="Itoh H."/>
            <person name="Xu Z."/>
            <person name="Mise K."/>
            <person name="Masuda Y."/>
            <person name="Ushijima N."/>
            <person name="Hayakawa C."/>
            <person name="Shiratori Y."/>
            <person name="Senoo K."/>
        </authorList>
    </citation>
    <scope>NUCLEOTIDE SEQUENCE [LARGE SCALE GENOMIC DNA]</scope>
    <source>
        <strain evidence="9">Red232</strain>
    </source>
</reference>
<dbReference type="PANTHER" id="PTHR23505:SF79">
    <property type="entry name" value="PROTEIN SPINSTER"/>
    <property type="match status" value="1"/>
</dbReference>